<proteinExistence type="predicted"/>
<accession>A0A7W7RF69</accession>
<dbReference type="InterPro" id="IPR006076">
    <property type="entry name" value="FAD-dep_OxRdtase"/>
</dbReference>
<keyword evidence="3" id="KW-1185">Reference proteome</keyword>
<dbReference type="EMBL" id="JACHJT010000001">
    <property type="protein sequence ID" value="MBB4930872.1"/>
    <property type="molecule type" value="Genomic_DNA"/>
</dbReference>
<dbReference type="SUPFAM" id="SSF51905">
    <property type="entry name" value="FAD/NAD(P)-binding domain"/>
    <property type="match status" value="1"/>
</dbReference>
<dbReference type="Gene3D" id="3.50.50.60">
    <property type="entry name" value="FAD/NAD(P)-binding domain"/>
    <property type="match status" value="1"/>
</dbReference>
<evidence type="ECO:0000259" key="1">
    <source>
        <dbReference type="Pfam" id="PF01266"/>
    </source>
</evidence>
<protein>
    <submittedName>
        <fullName evidence="2">2-polyprenyl-6-methoxyphenol hydroxylase-like FAD-dependent oxidoreductase</fullName>
    </submittedName>
</protein>
<sequence>MSAGGRVLVVGAGIAGLATALRLRRSGWDVVVVERAAGLRGGGHVLHPVAGRRRRQGRRLRNLFISPNTISPQARLQLIRLPNSRVTSGLARQILGVPKTGTEKR</sequence>
<comment type="caution">
    <text evidence="2">The sequence shown here is derived from an EMBL/GenBank/DDBJ whole genome shotgun (WGS) entry which is preliminary data.</text>
</comment>
<dbReference type="Proteomes" id="UP000523007">
    <property type="component" value="Unassembled WGS sequence"/>
</dbReference>
<evidence type="ECO:0000313" key="2">
    <source>
        <dbReference type="EMBL" id="MBB4930872.1"/>
    </source>
</evidence>
<dbReference type="Pfam" id="PF01266">
    <property type="entry name" value="DAO"/>
    <property type="match status" value="1"/>
</dbReference>
<dbReference type="RefSeq" id="WP_184576346.1">
    <property type="nucleotide sequence ID" value="NZ_JACHJT010000001.1"/>
</dbReference>
<organism evidence="2 3">
    <name type="scientific">Lipingzhangella halophila</name>
    <dbReference type="NCBI Taxonomy" id="1783352"/>
    <lineage>
        <taxon>Bacteria</taxon>
        <taxon>Bacillati</taxon>
        <taxon>Actinomycetota</taxon>
        <taxon>Actinomycetes</taxon>
        <taxon>Streptosporangiales</taxon>
        <taxon>Nocardiopsidaceae</taxon>
        <taxon>Lipingzhangella</taxon>
    </lineage>
</organism>
<reference evidence="2 3" key="1">
    <citation type="submission" date="2020-08" db="EMBL/GenBank/DDBJ databases">
        <title>Sequencing the genomes of 1000 actinobacteria strains.</title>
        <authorList>
            <person name="Klenk H.-P."/>
        </authorList>
    </citation>
    <scope>NUCLEOTIDE SEQUENCE [LARGE SCALE GENOMIC DNA]</scope>
    <source>
        <strain evidence="2 3">DSM 102030</strain>
    </source>
</reference>
<gene>
    <name evidence="2" type="ORF">F4561_001692</name>
</gene>
<name>A0A7W7RF69_9ACTN</name>
<evidence type="ECO:0000313" key="3">
    <source>
        <dbReference type="Proteomes" id="UP000523007"/>
    </source>
</evidence>
<feature type="domain" description="FAD dependent oxidoreductase" evidence="1">
    <location>
        <begin position="6"/>
        <end position="39"/>
    </location>
</feature>
<dbReference type="InterPro" id="IPR036188">
    <property type="entry name" value="FAD/NAD-bd_sf"/>
</dbReference>
<dbReference type="AlphaFoldDB" id="A0A7W7RF69"/>